<organism evidence="4 5">
    <name type="scientific">Medicago truncatula</name>
    <name type="common">Barrel medic</name>
    <name type="synonym">Medicago tribuloides</name>
    <dbReference type="NCBI Taxonomy" id="3880"/>
    <lineage>
        <taxon>Eukaryota</taxon>
        <taxon>Viridiplantae</taxon>
        <taxon>Streptophyta</taxon>
        <taxon>Embryophyta</taxon>
        <taxon>Tracheophyta</taxon>
        <taxon>Spermatophyta</taxon>
        <taxon>Magnoliopsida</taxon>
        <taxon>eudicotyledons</taxon>
        <taxon>Gunneridae</taxon>
        <taxon>Pentapetalae</taxon>
        <taxon>rosids</taxon>
        <taxon>fabids</taxon>
        <taxon>Fabales</taxon>
        <taxon>Fabaceae</taxon>
        <taxon>Papilionoideae</taxon>
        <taxon>50 kb inversion clade</taxon>
        <taxon>NPAAA clade</taxon>
        <taxon>Hologalegina</taxon>
        <taxon>IRL clade</taxon>
        <taxon>Trifolieae</taxon>
        <taxon>Medicago</taxon>
    </lineage>
</organism>
<sequence length="192" mass="21863">MKLFIKYKLCELGFPEETMLKPPPRKLATKGAPKRVKSTPKTRSTGRIPSRWENIDAQNPDSQCSHAKSNVSKTKGSRLGTWSRLQTSTPTSKKEPYLQIPYISQIPNLMRPFVEDIVNVKGDGNCGFRVVSRHMGLNEDSHVLVRNALINELKNHKSDYLPFYATEKRYKEIFDGLHPPTTKNGDAPPEKW</sequence>
<dbReference type="PANTHER" id="PTHR12419">
    <property type="entry name" value="OTU DOMAIN CONTAINING PROTEIN"/>
    <property type="match status" value="1"/>
</dbReference>
<comment type="similarity">
    <text evidence="1">Belongs to the peptidase C85 family.</text>
</comment>
<dbReference type="InterPro" id="IPR050704">
    <property type="entry name" value="Peptidase_C85-like"/>
</dbReference>
<evidence type="ECO:0000313" key="4">
    <source>
        <dbReference type="EMBL" id="RHN52792.1"/>
    </source>
</evidence>
<feature type="compositionally biased region" description="Polar residues" evidence="2">
    <location>
        <begin position="56"/>
        <end position="74"/>
    </location>
</feature>
<dbReference type="InterPro" id="IPR003323">
    <property type="entry name" value="OTU_dom"/>
</dbReference>
<evidence type="ECO:0000256" key="2">
    <source>
        <dbReference type="SAM" id="MobiDB-lite"/>
    </source>
</evidence>
<feature type="compositionally biased region" description="Basic residues" evidence="2">
    <location>
        <begin position="23"/>
        <end position="40"/>
    </location>
</feature>
<dbReference type="PROSITE" id="PS50802">
    <property type="entry name" value="OTU"/>
    <property type="match status" value="1"/>
</dbReference>
<accession>A0A396HHH6</accession>
<reference evidence="5" key="1">
    <citation type="journal article" date="2018" name="Nat. Plants">
        <title>Whole-genome landscape of Medicago truncatula symbiotic genes.</title>
        <authorList>
            <person name="Pecrix Y."/>
            <person name="Staton S.E."/>
            <person name="Sallet E."/>
            <person name="Lelandais-Briere C."/>
            <person name="Moreau S."/>
            <person name="Carrere S."/>
            <person name="Blein T."/>
            <person name="Jardinaud M.F."/>
            <person name="Latrasse D."/>
            <person name="Zouine M."/>
            <person name="Zahm M."/>
            <person name="Kreplak J."/>
            <person name="Mayjonade B."/>
            <person name="Satge C."/>
            <person name="Perez M."/>
            <person name="Cauet S."/>
            <person name="Marande W."/>
            <person name="Chantry-Darmon C."/>
            <person name="Lopez-Roques C."/>
            <person name="Bouchez O."/>
            <person name="Berard A."/>
            <person name="Debelle F."/>
            <person name="Munos S."/>
            <person name="Bendahmane A."/>
            <person name="Berges H."/>
            <person name="Niebel A."/>
            <person name="Buitink J."/>
            <person name="Frugier F."/>
            <person name="Benhamed M."/>
            <person name="Crespi M."/>
            <person name="Gouzy J."/>
            <person name="Gamas P."/>
        </authorList>
    </citation>
    <scope>NUCLEOTIDE SEQUENCE [LARGE SCALE GENOMIC DNA]</scope>
    <source>
        <strain evidence="5">cv. Jemalong A17</strain>
    </source>
</reference>
<evidence type="ECO:0000256" key="1">
    <source>
        <dbReference type="ARBA" id="ARBA00010407"/>
    </source>
</evidence>
<feature type="domain" description="OTU" evidence="3">
    <location>
        <begin position="115"/>
        <end position="192"/>
    </location>
</feature>
<dbReference type="CDD" id="cd22744">
    <property type="entry name" value="OTU"/>
    <property type="match status" value="1"/>
</dbReference>
<comment type="caution">
    <text evidence="4">The sequence shown here is derived from an EMBL/GenBank/DDBJ whole genome shotgun (WGS) entry which is preliminary data.</text>
</comment>
<dbReference type="PANTHER" id="PTHR12419:SF104">
    <property type="entry name" value="FAR1 DNA-BINDING DOMAIN PROTEIN"/>
    <property type="match status" value="1"/>
</dbReference>
<name>A0A396HHH6_MEDTR</name>
<evidence type="ECO:0000259" key="3">
    <source>
        <dbReference type="PROSITE" id="PS50802"/>
    </source>
</evidence>
<gene>
    <name evidence="4" type="ORF">MtrunA17_Chr6g0484341</name>
</gene>
<evidence type="ECO:0000313" key="5">
    <source>
        <dbReference type="Proteomes" id="UP000265566"/>
    </source>
</evidence>
<dbReference type="Gramene" id="rna37504">
    <property type="protein sequence ID" value="RHN52792.1"/>
    <property type="gene ID" value="gene37504"/>
</dbReference>
<dbReference type="Proteomes" id="UP000265566">
    <property type="component" value="Chromosome 6"/>
</dbReference>
<dbReference type="AlphaFoldDB" id="A0A396HHH6"/>
<dbReference type="EMBL" id="PSQE01000006">
    <property type="protein sequence ID" value="RHN52792.1"/>
    <property type="molecule type" value="Genomic_DNA"/>
</dbReference>
<protein>
    <submittedName>
        <fullName evidence="4">Putative OTU domain, FHY3/FAR1 family protein</fullName>
    </submittedName>
</protein>
<proteinExistence type="inferred from homology"/>
<dbReference type="Gene3D" id="3.90.70.80">
    <property type="match status" value="1"/>
</dbReference>
<feature type="region of interest" description="Disordered" evidence="2">
    <location>
        <begin position="20"/>
        <end position="90"/>
    </location>
</feature>